<keyword evidence="3" id="KW-1185">Reference proteome</keyword>
<sequence>MHYGFESNFCNPYSGHEKGSVENKVGYHRRNFLVPIPEFDDIREFNKDLLKKCDKDMDRAHYKKGRKINELFEEDKKSMLYLPKQPYEVYKYETAVADKYGKVKFDGRIYSTTPVFAGREVIIKANAYDVTILDINYSYIQNHDRLYGEKKESMKWEPYLDLMSKRPTALKYTGFFKKLPQSLQEYFEECEYQQKKAALRILKRMVAEKDLETATKAFNTAIARGVRDVDSIWAVYYTMTHKVIDIEELRLSGRIPLLNPYTVDNKSYDILLKGGDA</sequence>
<evidence type="ECO:0000313" key="2">
    <source>
        <dbReference type="EMBL" id="QSQ08249.1"/>
    </source>
</evidence>
<dbReference type="EMBL" id="CP059066">
    <property type="protein sequence ID" value="QSQ08249.1"/>
    <property type="molecule type" value="Genomic_DNA"/>
</dbReference>
<protein>
    <recommendedName>
        <fullName evidence="1">Transposase for insertion sequence element IS21-like C-terminal domain-containing protein</fullName>
    </recommendedName>
</protein>
<dbReference type="Proteomes" id="UP000662904">
    <property type="component" value="Chromosome"/>
</dbReference>
<proteinExistence type="predicted"/>
<organism evidence="2 3">
    <name type="scientific">Koleobacter methoxysyntrophicus</name>
    <dbReference type="NCBI Taxonomy" id="2751313"/>
    <lineage>
        <taxon>Bacteria</taxon>
        <taxon>Bacillati</taxon>
        <taxon>Bacillota</taxon>
        <taxon>Clostridia</taxon>
        <taxon>Koleobacterales</taxon>
        <taxon>Koleobacteraceae</taxon>
        <taxon>Koleobacter</taxon>
    </lineage>
</organism>
<accession>A0A8A0RL44</accession>
<dbReference type="KEGG" id="kme:H0A61_00569"/>
<gene>
    <name evidence="2" type="ORF">H0A61_00569</name>
</gene>
<dbReference type="Pfam" id="PF22483">
    <property type="entry name" value="Mu-transpos_C_2"/>
    <property type="match status" value="1"/>
</dbReference>
<dbReference type="AlphaFoldDB" id="A0A8A0RL44"/>
<feature type="domain" description="Transposase for insertion sequence element IS21-like C-terminal" evidence="1">
    <location>
        <begin position="82"/>
        <end position="151"/>
    </location>
</feature>
<name>A0A8A0RL44_9FIRM</name>
<dbReference type="PANTHER" id="PTHR35004">
    <property type="entry name" value="TRANSPOSASE RV3428C-RELATED"/>
    <property type="match status" value="1"/>
</dbReference>
<evidence type="ECO:0000313" key="3">
    <source>
        <dbReference type="Proteomes" id="UP000662904"/>
    </source>
</evidence>
<dbReference type="InterPro" id="IPR054353">
    <property type="entry name" value="IstA-like_C"/>
</dbReference>
<reference evidence="2" key="1">
    <citation type="submission" date="2020-07" db="EMBL/GenBank/DDBJ databases">
        <title>Koleobacter methoxysyntrophicus gen. nov., sp. nov., a novel anaerobic bacterium isolated from deep subsurface oil field and proposal of Koleobacterales ord. nov. in the phylum Firmicutes.</title>
        <authorList>
            <person name="Sakamoto S."/>
            <person name="Tamaki H."/>
        </authorList>
    </citation>
    <scope>NUCLEOTIDE SEQUENCE</scope>
    <source>
        <strain evidence="2">NRmbB1</strain>
    </source>
</reference>
<evidence type="ECO:0000259" key="1">
    <source>
        <dbReference type="Pfam" id="PF22483"/>
    </source>
</evidence>
<dbReference type="PANTHER" id="PTHR35004:SF6">
    <property type="entry name" value="TRANSPOSASE"/>
    <property type="match status" value="1"/>
</dbReference>